<organism evidence="1 2">
    <name type="scientific">Leptospira weilii serovar Topaz str. LT2116</name>
    <dbReference type="NCBI Taxonomy" id="1088540"/>
    <lineage>
        <taxon>Bacteria</taxon>
        <taxon>Pseudomonadati</taxon>
        <taxon>Spirochaetota</taxon>
        <taxon>Spirochaetia</taxon>
        <taxon>Leptospirales</taxon>
        <taxon>Leptospiraceae</taxon>
        <taxon>Leptospira</taxon>
    </lineage>
</organism>
<name>M3H5X3_9LEPT</name>
<dbReference type="AlphaFoldDB" id="M3H5X3"/>
<accession>M3H5X3</accession>
<dbReference type="EMBL" id="AHOR02000005">
    <property type="protein sequence ID" value="EMF84215.1"/>
    <property type="molecule type" value="Genomic_DNA"/>
</dbReference>
<dbReference type="Proteomes" id="UP000011770">
    <property type="component" value="Unassembled WGS sequence"/>
</dbReference>
<proteinExistence type="predicted"/>
<protein>
    <submittedName>
        <fullName evidence="1">Uncharacterized protein</fullName>
    </submittedName>
</protein>
<sequence>MRKRGNIFKEERSGNKNGFLAQERDFPMETIYFNKIEYTKNKIYID</sequence>
<evidence type="ECO:0000313" key="2">
    <source>
        <dbReference type="Proteomes" id="UP000011770"/>
    </source>
</evidence>
<comment type="caution">
    <text evidence="1">The sequence shown here is derived from an EMBL/GenBank/DDBJ whole genome shotgun (WGS) entry which is preliminary data.</text>
</comment>
<reference evidence="1 2" key="1">
    <citation type="submission" date="2013-01" db="EMBL/GenBank/DDBJ databases">
        <authorList>
            <person name="Harkins D.M."/>
            <person name="Durkin A.S."/>
            <person name="Brinkac L.M."/>
            <person name="Haft D.H."/>
            <person name="Selengut J.D."/>
            <person name="Sanka R."/>
            <person name="DePew J."/>
            <person name="Purushe J."/>
            <person name="Tulsiani S.M."/>
            <person name="Graham G.C."/>
            <person name="Burns M.-A."/>
            <person name="Dohnt M.F."/>
            <person name="Smythe L.D."/>
            <person name="McKay D.B."/>
            <person name="Craig S.B."/>
            <person name="Vinetz J.M."/>
            <person name="Sutton G.G."/>
            <person name="Nierman W.C."/>
            <person name="Fouts D.E."/>
        </authorList>
    </citation>
    <scope>NUCLEOTIDE SEQUENCE [LARGE SCALE GENOMIC DNA]</scope>
    <source>
        <strain evidence="1 2">LT2116</strain>
    </source>
</reference>
<evidence type="ECO:0000313" key="1">
    <source>
        <dbReference type="EMBL" id="EMF84215.1"/>
    </source>
</evidence>
<gene>
    <name evidence="1" type="ORF">LEP1GSC188_4036</name>
</gene>